<dbReference type="Proteomes" id="UP000005297">
    <property type="component" value="Unassembled WGS sequence"/>
</dbReference>
<accession>Q0EYP4</accession>
<organism evidence="2 3">
    <name type="scientific">Mariprofundus ferrooxydans PV-1</name>
    <dbReference type="NCBI Taxonomy" id="314345"/>
    <lineage>
        <taxon>Bacteria</taxon>
        <taxon>Pseudomonadati</taxon>
        <taxon>Pseudomonadota</taxon>
        <taxon>Candidatius Mariprofundia</taxon>
        <taxon>Mariprofundales</taxon>
        <taxon>Mariprofundaceae</taxon>
        <taxon>Mariprofundus</taxon>
    </lineage>
</organism>
<reference evidence="2 3" key="1">
    <citation type="submission" date="2006-09" db="EMBL/GenBank/DDBJ databases">
        <authorList>
            <person name="Emerson D."/>
            <person name="Ferriera S."/>
            <person name="Johnson J."/>
            <person name="Kravitz S."/>
            <person name="Halpern A."/>
            <person name="Remington K."/>
            <person name="Beeson K."/>
            <person name="Tran B."/>
            <person name="Rogers Y.-H."/>
            <person name="Friedman R."/>
            <person name="Venter J.C."/>
        </authorList>
    </citation>
    <scope>NUCLEOTIDE SEQUENCE [LARGE SCALE GENOMIC DNA]</scope>
    <source>
        <strain evidence="2 3">PV-1</strain>
    </source>
</reference>
<dbReference type="STRING" id="314344.AL013_08135"/>
<sequence>MRWLLYPMLVVLLSAALPAQASDKDYLYYRDAIVPPFQESREFFDMPNRPGVYEVTLVSESTGPLTFRVVRVHDEKEVTLAQSRSYTAGNHEFHSRFDNPQGTEDLIVEIANSNPVSSARVSVIVVELPHQ</sequence>
<protein>
    <submittedName>
        <fullName evidence="2">Uncharacterized protein</fullName>
    </submittedName>
</protein>
<dbReference type="HOGENOM" id="CLU_1925049_0_0_0"/>
<evidence type="ECO:0000256" key="1">
    <source>
        <dbReference type="SAM" id="SignalP"/>
    </source>
</evidence>
<keyword evidence="1" id="KW-0732">Signal</keyword>
<evidence type="ECO:0000313" key="3">
    <source>
        <dbReference type="Proteomes" id="UP000005297"/>
    </source>
</evidence>
<proteinExistence type="predicted"/>
<feature type="signal peptide" evidence="1">
    <location>
        <begin position="1"/>
        <end position="21"/>
    </location>
</feature>
<feature type="chain" id="PRO_5004171388" evidence="1">
    <location>
        <begin position="22"/>
        <end position="131"/>
    </location>
</feature>
<comment type="caution">
    <text evidence="2">The sequence shown here is derived from an EMBL/GenBank/DDBJ whole genome shotgun (WGS) entry which is preliminary data.</text>
</comment>
<evidence type="ECO:0000313" key="2">
    <source>
        <dbReference type="EMBL" id="EAU54323.1"/>
    </source>
</evidence>
<dbReference type="RefSeq" id="WP_009851778.1">
    <property type="nucleotide sequence ID" value="NZ_DS022296.1"/>
</dbReference>
<dbReference type="EMBL" id="AATS01000009">
    <property type="protein sequence ID" value="EAU54323.1"/>
    <property type="molecule type" value="Genomic_DNA"/>
</dbReference>
<name>Q0EYP4_9PROT</name>
<dbReference type="InParanoid" id="Q0EYP4"/>
<keyword evidence="3" id="KW-1185">Reference proteome</keyword>
<gene>
    <name evidence="2" type="ORF">SPV1_00050</name>
</gene>
<dbReference type="AlphaFoldDB" id="Q0EYP4"/>